<name>A0A517MY10_9BACT</name>
<dbReference type="AlphaFoldDB" id="A0A517MY10"/>
<dbReference type="Proteomes" id="UP000319852">
    <property type="component" value="Chromosome"/>
</dbReference>
<reference evidence="1 2" key="1">
    <citation type="submission" date="2019-02" db="EMBL/GenBank/DDBJ databases">
        <title>Deep-cultivation of Planctomycetes and their phenomic and genomic characterization uncovers novel biology.</title>
        <authorList>
            <person name="Wiegand S."/>
            <person name="Jogler M."/>
            <person name="Boedeker C."/>
            <person name="Pinto D."/>
            <person name="Vollmers J."/>
            <person name="Rivas-Marin E."/>
            <person name="Kohn T."/>
            <person name="Peeters S.H."/>
            <person name="Heuer A."/>
            <person name="Rast P."/>
            <person name="Oberbeckmann S."/>
            <person name="Bunk B."/>
            <person name="Jeske O."/>
            <person name="Meyerdierks A."/>
            <person name="Storesund J.E."/>
            <person name="Kallscheuer N."/>
            <person name="Luecker S."/>
            <person name="Lage O.M."/>
            <person name="Pohl T."/>
            <person name="Merkel B.J."/>
            <person name="Hornburger P."/>
            <person name="Mueller R.-W."/>
            <person name="Bruemmer F."/>
            <person name="Labrenz M."/>
            <person name="Spormann A.M."/>
            <person name="Op den Camp H."/>
            <person name="Overmann J."/>
            <person name="Amann R."/>
            <person name="Jetten M.S.M."/>
            <person name="Mascher T."/>
            <person name="Medema M.H."/>
            <person name="Devos D.P."/>
            <person name="Kaster A.-K."/>
            <person name="Ovreas L."/>
            <person name="Rohde M."/>
            <person name="Galperin M.Y."/>
            <person name="Jogler C."/>
        </authorList>
    </citation>
    <scope>NUCLEOTIDE SEQUENCE [LARGE SCALE GENOMIC DNA]</scope>
    <source>
        <strain evidence="1 2">HG15A2</strain>
    </source>
</reference>
<dbReference type="PROSITE" id="PS51257">
    <property type="entry name" value="PROKAR_LIPOPROTEIN"/>
    <property type="match status" value="1"/>
</dbReference>
<proteinExistence type="predicted"/>
<evidence type="ECO:0000313" key="2">
    <source>
        <dbReference type="Proteomes" id="UP000319852"/>
    </source>
</evidence>
<dbReference type="EMBL" id="CP036263">
    <property type="protein sequence ID" value="QDS99761.1"/>
    <property type="molecule type" value="Genomic_DNA"/>
</dbReference>
<sequence length="168" mass="18314">MQGRVLHRSGNIHSFRPLRALLTASLLLSMLVGCGSSSPFEYVPATGKVTYEDGSAIPFSGTTRMLFASQSPPIDGKYYQKPAVAYVDADGTFESATSHKYKDGIAVGKHKILISASDAQGKLLIPSEYGNIDTTPLEIDAEESPFELKIRKPTAEERKNTKVEKSLY</sequence>
<organism evidence="1 2">
    <name type="scientific">Adhaeretor mobilis</name>
    <dbReference type="NCBI Taxonomy" id="1930276"/>
    <lineage>
        <taxon>Bacteria</taxon>
        <taxon>Pseudomonadati</taxon>
        <taxon>Planctomycetota</taxon>
        <taxon>Planctomycetia</taxon>
        <taxon>Pirellulales</taxon>
        <taxon>Lacipirellulaceae</taxon>
        <taxon>Adhaeretor</taxon>
    </lineage>
</organism>
<keyword evidence="2" id="KW-1185">Reference proteome</keyword>
<evidence type="ECO:0000313" key="1">
    <source>
        <dbReference type="EMBL" id="QDS99761.1"/>
    </source>
</evidence>
<protein>
    <submittedName>
        <fullName evidence="1">Uncharacterized protein</fullName>
    </submittedName>
</protein>
<dbReference type="KEGG" id="amob:HG15A2_30910"/>
<gene>
    <name evidence="1" type="ORF">HG15A2_30910</name>
</gene>
<accession>A0A517MY10</accession>